<dbReference type="NCBIfam" id="NF047498">
    <property type="entry name" value="LIC_12616_fam"/>
    <property type="match status" value="1"/>
</dbReference>
<name>A0A829DAD8_LEPIR</name>
<dbReference type="Pfam" id="PF23961">
    <property type="entry name" value="Phage_tail_terminator_9"/>
    <property type="match status" value="1"/>
</dbReference>
<evidence type="ECO:0000259" key="1">
    <source>
        <dbReference type="Pfam" id="PF23961"/>
    </source>
</evidence>
<evidence type="ECO:0000313" key="3">
    <source>
        <dbReference type="Proteomes" id="UP000012329"/>
    </source>
</evidence>
<protein>
    <recommendedName>
        <fullName evidence="1">Phage neck terminator protein gp12-like domain-containing protein</fullName>
    </recommendedName>
</protein>
<sequence length="161" mass="18595">MKALSDYLGIQVIRKNQDGPRPAYPYCAYGALARSKDAENIRYPKPNSDQTKISTEYFIPEEAKISLSFYNANTEKPLDSLYELANKSREWFEIHGKSEVEKIGIVVDDFSSIQDRTTLLDVVYEYQIGFDFRIRGFRKAELVVDAIDLESTFNSIDWENE</sequence>
<gene>
    <name evidence="2" type="ORF">LEP1GSC029_3367</name>
</gene>
<dbReference type="Proteomes" id="UP000012329">
    <property type="component" value="Unassembled WGS sequence"/>
</dbReference>
<proteinExistence type="predicted"/>
<dbReference type="InterPro" id="IPR057087">
    <property type="entry name" value="Gp12-like"/>
</dbReference>
<feature type="domain" description="Phage neck terminator protein gp12-like" evidence="1">
    <location>
        <begin position="2"/>
        <end position="151"/>
    </location>
</feature>
<evidence type="ECO:0000313" key="2">
    <source>
        <dbReference type="EMBL" id="EMY05381.1"/>
    </source>
</evidence>
<dbReference type="EMBL" id="AFJL02000087">
    <property type="protein sequence ID" value="EMY05381.1"/>
    <property type="molecule type" value="Genomic_DNA"/>
</dbReference>
<organism evidence="2 3">
    <name type="scientific">Leptospira interrogans str. 2002000626</name>
    <dbReference type="NCBI Taxonomy" id="996803"/>
    <lineage>
        <taxon>Bacteria</taxon>
        <taxon>Pseudomonadati</taxon>
        <taxon>Spirochaetota</taxon>
        <taxon>Spirochaetia</taxon>
        <taxon>Leptospirales</taxon>
        <taxon>Leptospiraceae</taxon>
        <taxon>Leptospira</taxon>
    </lineage>
</organism>
<dbReference type="AlphaFoldDB" id="A0A829DAD8"/>
<comment type="caution">
    <text evidence="2">The sequence shown here is derived from an EMBL/GenBank/DDBJ whole genome shotgun (WGS) entry which is preliminary data.</text>
</comment>
<accession>A0A829DAD8</accession>
<reference evidence="2 3" key="1">
    <citation type="submission" date="2013-02" db="EMBL/GenBank/DDBJ databases">
        <authorList>
            <person name="Harkins D.M."/>
            <person name="Durkin A.S."/>
            <person name="Brinkac L.M."/>
            <person name="Haft D.H."/>
            <person name="Selengut J.D."/>
            <person name="Sanka R."/>
            <person name="DePew J."/>
            <person name="Purushe J."/>
            <person name="Whelen A.C."/>
            <person name="Vinetz J.M."/>
            <person name="Sutton G.G."/>
            <person name="Nierman W.C."/>
            <person name="Fouts D.E."/>
        </authorList>
    </citation>
    <scope>NUCLEOTIDE SEQUENCE [LARGE SCALE GENOMIC DNA]</scope>
    <source>
        <strain evidence="2 3">2002000626</strain>
    </source>
</reference>